<reference evidence="4 5" key="1">
    <citation type="journal article" date="2015" name="Nature">
        <title>rRNA introns, odd ribosomes, and small enigmatic genomes across a large radiation of phyla.</title>
        <authorList>
            <person name="Brown C.T."/>
            <person name="Hug L.A."/>
            <person name="Thomas B.C."/>
            <person name="Sharon I."/>
            <person name="Castelle C.J."/>
            <person name="Singh A."/>
            <person name="Wilkins M.J."/>
            <person name="Williams K.H."/>
            <person name="Banfield J.F."/>
        </authorList>
    </citation>
    <scope>NUCLEOTIDE SEQUENCE [LARGE SCALE GENOMIC DNA]</scope>
</reference>
<accession>A0A0G0IC36</accession>
<dbReference type="Pfam" id="PF00534">
    <property type="entry name" value="Glycos_transf_1"/>
    <property type="match status" value="1"/>
</dbReference>
<dbReference type="InterPro" id="IPR028098">
    <property type="entry name" value="Glyco_trans_4-like_N"/>
</dbReference>
<sequence>MKKFKVAIDVSPLNDGNSLRGVGYYTRNLVNALQKEVKINPNYRHFQIDLVQNKSGTKNYNLIHYPFFDPFKLTLPSQKIPYIVTCHDLIPLAFSKHFPVGIRGKLKWWIQRRRLQKAKYIICPSHSAKYQILDHINYPPSDIYTTYEGATSNFKKISDKKKLNLIKKKYNLPEKFVLYVGDINWNKNIPNLVKACLKLKYPLVIVGSSAVKKAPNHPWTQDLLWLQSQKSPLIKLLGFVPDEDISYVYNLATLYCQPSYSEGFGIPLVEAMQSGTPVCYSQESCLPEIMDFNGEYFDPYLPGSLESKLVKLWSNAKLRQKYSLLGLIRAQYFSWKTTALQTLALYRLVELDEEKQ</sequence>
<dbReference type="PANTHER" id="PTHR46401:SF2">
    <property type="entry name" value="GLYCOSYLTRANSFERASE WBBK-RELATED"/>
    <property type="match status" value="1"/>
</dbReference>
<proteinExistence type="predicted"/>
<keyword evidence="1 4" id="KW-0808">Transferase</keyword>
<dbReference type="Pfam" id="PF13439">
    <property type="entry name" value="Glyco_transf_4"/>
    <property type="match status" value="1"/>
</dbReference>
<dbReference type="EMBL" id="LBTX01000029">
    <property type="protein sequence ID" value="KKQ48550.1"/>
    <property type="molecule type" value="Genomic_DNA"/>
</dbReference>
<comment type="caution">
    <text evidence="4">The sequence shown here is derived from an EMBL/GenBank/DDBJ whole genome shotgun (WGS) entry which is preliminary data.</text>
</comment>
<dbReference type="AlphaFoldDB" id="A0A0G0IC36"/>
<evidence type="ECO:0000259" key="2">
    <source>
        <dbReference type="Pfam" id="PF00534"/>
    </source>
</evidence>
<dbReference type="Gene3D" id="3.40.50.2000">
    <property type="entry name" value="Glycogen Phosphorylase B"/>
    <property type="match status" value="2"/>
</dbReference>
<protein>
    <submittedName>
        <fullName evidence="4">Glycosyl transferase group 1</fullName>
    </submittedName>
</protein>
<feature type="domain" description="Glycosyl transferase family 1" evidence="2">
    <location>
        <begin position="168"/>
        <end position="322"/>
    </location>
</feature>
<evidence type="ECO:0000313" key="5">
    <source>
        <dbReference type="Proteomes" id="UP000034231"/>
    </source>
</evidence>
<gene>
    <name evidence="4" type="ORF">US68_C0029G0005</name>
</gene>
<feature type="domain" description="Glycosyltransferase subfamily 4-like N-terminal" evidence="3">
    <location>
        <begin position="58"/>
        <end position="149"/>
    </location>
</feature>
<evidence type="ECO:0000259" key="3">
    <source>
        <dbReference type="Pfam" id="PF13439"/>
    </source>
</evidence>
<name>A0A0G0IC36_9BACT</name>
<evidence type="ECO:0000256" key="1">
    <source>
        <dbReference type="ARBA" id="ARBA00022679"/>
    </source>
</evidence>
<dbReference type="InterPro" id="IPR001296">
    <property type="entry name" value="Glyco_trans_1"/>
</dbReference>
<organism evidence="4 5">
    <name type="scientific">Candidatus Shapirobacteria bacterium GW2011_GWE1_38_10</name>
    <dbReference type="NCBI Taxonomy" id="1618488"/>
    <lineage>
        <taxon>Bacteria</taxon>
        <taxon>Candidatus Shapironibacteriota</taxon>
    </lineage>
</organism>
<dbReference type="Proteomes" id="UP000034231">
    <property type="component" value="Unassembled WGS sequence"/>
</dbReference>
<dbReference type="CDD" id="cd03809">
    <property type="entry name" value="GT4_MtfB-like"/>
    <property type="match status" value="1"/>
</dbReference>
<dbReference type="SUPFAM" id="SSF53756">
    <property type="entry name" value="UDP-Glycosyltransferase/glycogen phosphorylase"/>
    <property type="match status" value="1"/>
</dbReference>
<dbReference type="GO" id="GO:0016757">
    <property type="term" value="F:glycosyltransferase activity"/>
    <property type="evidence" value="ECO:0007669"/>
    <property type="project" value="InterPro"/>
</dbReference>
<evidence type="ECO:0000313" key="4">
    <source>
        <dbReference type="EMBL" id="KKQ48550.1"/>
    </source>
</evidence>
<dbReference type="PANTHER" id="PTHR46401">
    <property type="entry name" value="GLYCOSYLTRANSFERASE WBBK-RELATED"/>
    <property type="match status" value="1"/>
</dbReference>